<dbReference type="Proteomes" id="UP001217089">
    <property type="component" value="Unassembled WGS sequence"/>
</dbReference>
<gene>
    <name evidence="2" type="ORF">KUTeg_022982</name>
</gene>
<proteinExistence type="predicted"/>
<dbReference type="Gene3D" id="2.60.120.330">
    <property type="entry name" value="B-lactam Antibiotic, Isopenicillin N Synthase, Chain"/>
    <property type="match status" value="1"/>
</dbReference>
<dbReference type="SUPFAM" id="SSF51197">
    <property type="entry name" value="Clavaminate synthase-like"/>
    <property type="match status" value="1"/>
</dbReference>
<dbReference type="EMBL" id="JARBDR010000921">
    <property type="protein sequence ID" value="KAJ8298922.1"/>
    <property type="molecule type" value="Genomic_DNA"/>
</dbReference>
<dbReference type="Pfam" id="PF14226">
    <property type="entry name" value="DIOX_N"/>
    <property type="match status" value="1"/>
</dbReference>
<accession>A0ABQ9E4X4</accession>
<protein>
    <recommendedName>
        <fullName evidence="1">Non-haem dioxygenase N-terminal domain-containing protein</fullName>
    </recommendedName>
</protein>
<name>A0ABQ9E4X4_TEGGR</name>
<feature type="domain" description="Non-haem dioxygenase N-terminal" evidence="1">
    <location>
        <begin position="5"/>
        <end position="83"/>
    </location>
</feature>
<sequence length="141" mass="15814">MAGTIPVIDFSDYGLDVAQENVTENDLKQLADKVYEAFSIIGFCYITNHGIPESQIAEAFKVSKDFFDQPDSVKQKLNPDRKVGDLKEAYNFTLTDDVKFMKILDIPTHCNTMSNTKILIPVQDHLCLGNLRINLSGGQKQ</sequence>
<dbReference type="InterPro" id="IPR027443">
    <property type="entry name" value="IPNS-like_sf"/>
</dbReference>
<evidence type="ECO:0000259" key="1">
    <source>
        <dbReference type="Pfam" id="PF14226"/>
    </source>
</evidence>
<dbReference type="InterPro" id="IPR026992">
    <property type="entry name" value="DIOX_N"/>
</dbReference>
<keyword evidence="3" id="KW-1185">Reference proteome</keyword>
<evidence type="ECO:0000313" key="3">
    <source>
        <dbReference type="Proteomes" id="UP001217089"/>
    </source>
</evidence>
<organism evidence="2 3">
    <name type="scientific">Tegillarca granosa</name>
    <name type="common">Malaysian cockle</name>
    <name type="synonym">Anadara granosa</name>
    <dbReference type="NCBI Taxonomy" id="220873"/>
    <lineage>
        <taxon>Eukaryota</taxon>
        <taxon>Metazoa</taxon>
        <taxon>Spiralia</taxon>
        <taxon>Lophotrochozoa</taxon>
        <taxon>Mollusca</taxon>
        <taxon>Bivalvia</taxon>
        <taxon>Autobranchia</taxon>
        <taxon>Pteriomorphia</taxon>
        <taxon>Arcoida</taxon>
        <taxon>Arcoidea</taxon>
        <taxon>Arcidae</taxon>
        <taxon>Tegillarca</taxon>
    </lineage>
</organism>
<comment type="caution">
    <text evidence="2">The sequence shown here is derived from an EMBL/GenBank/DDBJ whole genome shotgun (WGS) entry which is preliminary data.</text>
</comment>
<reference evidence="2 3" key="1">
    <citation type="submission" date="2022-12" db="EMBL/GenBank/DDBJ databases">
        <title>Chromosome-level genome of Tegillarca granosa.</title>
        <authorList>
            <person name="Kim J."/>
        </authorList>
    </citation>
    <scope>NUCLEOTIDE SEQUENCE [LARGE SCALE GENOMIC DNA]</scope>
    <source>
        <strain evidence="2">Teg-2019</strain>
        <tissue evidence="2">Adductor muscle</tissue>
    </source>
</reference>
<evidence type="ECO:0000313" key="2">
    <source>
        <dbReference type="EMBL" id="KAJ8298922.1"/>
    </source>
</evidence>